<dbReference type="PANTHER" id="PTHR46696">
    <property type="entry name" value="P450, PUTATIVE (EUROFUNG)-RELATED"/>
    <property type="match status" value="1"/>
</dbReference>
<evidence type="ECO:0000256" key="5">
    <source>
        <dbReference type="ARBA" id="ARBA00023004"/>
    </source>
</evidence>
<dbReference type="PROSITE" id="PS00086">
    <property type="entry name" value="CYTOCHROME_P450"/>
    <property type="match status" value="1"/>
</dbReference>
<evidence type="ECO:0000313" key="8">
    <source>
        <dbReference type="Proteomes" id="UP000683310"/>
    </source>
</evidence>
<organism evidence="7 8">
    <name type="scientific">Nocardia tengchongensis</name>
    <dbReference type="NCBI Taxonomy" id="2055889"/>
    <lineage>
        <taxon>Bacteria</taxon>
        <taxon>Bacillati</taxon>
        <taxon>Actinomycetota</taxon>
        <taxon>Actinomycetes</taxon>
        <taxon>Mycobacteriales</taxon>
        <taxon>Nocardiaceae</taxon>
        <taxon>Nocardia</taxon>
    </lineage>
</organism>
<keyword evidence="6" id="KW-0503">Monooxygenase</keyword>
<dbReference type="InterPro" id="IPR002397">
    <property type="entry name" value="Cyt_P450_B"/>
</dbReference>
<proteinExistence type="inferred from homology"/>
<protein>
    <submittedName>
        <fullName evidence="7">Cytochrome P450</fullName>
    </submittedName>
</protein>
<sequence length="401" mass="43675">MQPAGDSHPNILDRIPVPLYAPEFAADPHTFYAAMRERFGSLAPVELSPGIAATLVIGYRTAVAINNDSERFPADPRAWEQDIPTDCPILPMLQYRPNALRSAGQEHARYRKASVDSIDAINLYQVDDVIEEIVIPQVNAFCADGQADLITQYAFPVTFAYLNTMVGCPADIGQQVAQGMAMMFEGNSAEEGNALFVNALGQLVSLKRQQPGDDVTTRLLVHAADLTDEELVHQLVTIYGAGIEPLTNLIANTLLLMLTDERFSGVAALTTRDALNELLFTDPPLANFGITYPSRPTMIGKVWLPANQPVVTSMAACNNDPAIVGRYTGNNAHLAWGTGPHACPAQDVAYLVAQNAIDQLFDRLPELRMACPADQLDWRPGPFHRSLASLPVVFPPARTPF</sequence>
<evidence type="ECO:0000256" key="2">
    <source>
        <dbReference type="ARBA" id="ARBA00022617"/>
    </source>
</evidence>
<accession>A0ABX8CK46</accession>
<keyword evidence="5" id="KW-0408">Iron</keyword>
<keyword evidence="2" id="KW-0349">Heme</keyword>
<dbReference type="PANTHER" id="PTHR46696:SF1">
    <property type="entry name" value="CYTOCHROME P450 YJIB-RELATED"/>
    <property type="match status" value="1"/>
</dbReference>
<dbReference type="SUPFAM" id="SSF48264">
    <property type="entry name" value="Cytochrome P450"/>
    <property type="match status" value="1"/>
</dbReference>
<dbReference type="InterPro" id="IPR017972">
    <property type="entry name" value="Cyt_P450_CS"/>
</dbReference>
<dbReference type="Gene3D" id="1.10.630.10">
    <property type="entry name" value="Cytochrome P450"/>
    <property type="match status" value="1"/>
</dbReference>
<dbReference type="PRINTS" id="PR00359">
    <property type="entry name" value="BP450"/>
</dbReference>
<keyword evidence="8" id="KW-1185">Reference proteome</keyword>
<evidence type="ECO:0000256" key="3">
    <source>
        <dbReference type="ARBA" id="ARBA00022723"/>
    </source>
</evidence>
<dbReference type="RefSeq" id="WP_213556441.1">
    <property type="nucleotide sequence ID" value="NZ_JBHZDI010000047.1"/>
</dbReference>
<comment type="similarity">
    <text evidence="1">Belongs to the cytochrome P450 family.</text>
</comment>
<evidence type="ECO:0000313" key="7">
    <source>
        <dbReference type="EMBL" id="QVI20331.1"/>
    </source>
</evidence>
<evidence type="ECO:0000256" key="1">
    <source>
        <dbReference type="ARBA" id="ARBA00010617"/>
    </source>
</evidence>
<dbReference type="Proteomes" id="UP000683310">
    <property type="component" value="Chromosome"/>
</dbReference>
<keyword evidence="4" id="KW-0560">Oxidoreductase</keyword>
<reference evidence="7 8" key="1">
    <citation type="submission" date="2021-04" db="EMBL/GenBank/DDBJ databases">
        <title>Nocardia tengchongensis.</title>
        <authorList>
            <person name="Zhuang k."/>
            <person name="Ran Y."/>
            <person name="Li W."/>
        </authorList>
    </citation>
    <scope>NUCLEOTIDE SEQUENCE [LARGE SCALE GENOMIC DNA]</scope>
    <source>
        <strain evidence="7 8">CFH S0057</strain>
    </source>
</reference>
<name>A0ABX8CK46_9NOCA</name>
<evidence type="ECO:0000256" key="6">
    <source>
        <dbReference type="ARBA" id="ARBA00023033"/>
    </source>
</evidence>
<gene>
    <name evidence="7" type="ORF">KHQ06_29715</name>
</gene>
<dbReference type="EMBL" id="CP074371">
    <property type="protein sequence ID" value="QVI20331.1"/>
    <property type="molecule type" value="Genomic_DNA"/>
</dbReference>
<keyword evidence="3" id="KW-0479">Metal-binding</keyword>
<dbReference type="InterPro" id="IPR036396">
    <property type="entry name" value="Cyt_P450_sf"/>
</dbReference>
<evidence type="ECO:0000256" key="4">
    <source>
        <dbReference type="ARBA" id="ARBA00023002"/>
    </source>
</evidence>